<reference evidence="3" key="1">
    <citation type="submission" date="2018-03" db="EMBL/GenBank/DDBJ databases">
        <authorList>
            <person name="Rodrigo-Torres L."/>
            <person name="Arahal R. D."/>
            <person name="Lucena T."/>
        </authorList>
    </citation>
    <scope>NUCLEOTIDE SEQUENCE [LARGE SCALE GENOMIC DNA]</scope>
    <source>
        <strain evidence="3">CECT 7615</strain>
    </source>
</reference>
<evidence type="ECO:0000256" key="1">
    <source>
        <dbReference type="SAM" id="SignalP"/>
    </source>
</evidence>
<feature type="chain" id="PRO_5015358527" evidence="1">
    <location>
        <begin position="18"/>
        <end position="159"/>
    </location>
</feature>
<dbReference type="AlphaFoldDB" id="A0A2R8CED2"/>
<evidence type="ECO:0000313" key="2">
    <source>
        <dbReference type="EMBL" id="SPJ30803.1"/>
    </source>
</evidence>
<proteinExistence type="predicted"/>
<dbReference type="EMBL" id="ONZG01000013">
    <property type="protein sequence ID" value="SPJ30803.1"/>
    <property type="molecule type" value="Genomic_DNA"/>
</dbReference>
<evidence type="ECO:0000313" key="3">
    <source>
        <dbReference type="Proteomes" id="UP000244898"/>
    </source>
</evidence>
<sequence length="159" mass="17109">MFRLAALFVLLSGAAWAQCPEPAQTLVSCTLKGGAKQMATCLDDIRVSYAFGAVGRAPELVLDHSVRDVGMRPWPGVGSSIWEEFTFYSKGFSYVVHYAVERTPGGQVSGGVTVMMGEQELAHVTCDPGSVVSAGYGLPLFEATERAGQTYSLETHIWN</sequence>
<keyword evidence="1" id="KW-0732">Signal</keyword>
<name>A0A2R8CED2_9RHOB</name>
<protein>
    <submittedName>
        <fullName evidence="2">Uncharacterized protein</fullName>
    </submittedName>
</protein>
<dbReference type="RefSeq" id="WP_125133723.1">
    <property type="nucleotide sequence ID" value="NZ_ONZG01000013.1"/>
</dbReference>
<accession>A0A2R8CED2</accession>
<dbReference type="OrthoDB" id="7426224at2"/>
<dbReference type="Proteomes" id="UP000244898">
    <property type="component" value="Unassembled WGS sequence"/>
</dbReference>
<organism evidence="2 3">
    <name type="scientific">Falsiruegeria mediterranea M17</name>
    <dbReference type="NCBI Taxonomy" id="1200281"/>
    <lineage>
        <taxon>Bacteria</taxon>
        <taxon>Pseudomonadati</taxon>
        <taxon>Pseudomonadota</taxon>
        <taxon>Alphaproteobacteria</taxon>
        <taxon>Rhodobacterales</taxon>
        <taxon>Roseobacteraceae</taxon>
        <taxon>Falsiruegeria</taxon>
    </lineage>
</organism>
<keyword evidence="3" id="KW-1185">Reference proteome</keyword>
<gene>
    <name evidence="2" type="ORF">TRM7615_04338</name>
</gene>
<feature type="signal peptide" evidence="1">
    <location>
        <begin position="1"/>
        <end position="17"/>
    </location>
</feature>